<keyword evidence="1" id="KW-0732">Signal</keyword>
<evidence type="ECO:0000313" key="4">
    <source>
        <dbReference type="EMBL" id="UTG75103.1"/>
    </source>
</evidence>
<proteinExistence type="predicted"/>
<gene>
    <name evidence="4" type="ORF">KCG53_07135</name>
    <name evidence="2" type="ORF">KCG54_08215</name>
    <name evidence="3" type="ORF">KCG56_00970</name>
</gene>
<feature type="signal peptide" evidence="1">
    <location>
        <begin position="1"/>
        <end position="24"/>
    </location>
</feature>
<evidence type="ECO:0008006" key="6">
    <source>
        <dbReference type="Google" id="ProtNLM"/>
    </source>
</evidence>
<feature type="chain" id="PRO_5042718140" description="C-type lysozyme inhibitor domain-containing protein" evidence="1">
    <location>
        <begin position="25"/>
        <end position="118"/>
    </location>
</feature>
<sequence>MPMLNKIICALCVSLCAACGSYKAVRPDAPLPVIAQAQTYSVRYQSAQGRTITAIYINSHSPMMVELREGNTVEKLVQVRLRSQGVEYANPSSRWQIGDGFAVLIRGGKEVVFKEIVE</sequence>
<dbReference type="GeneID" id="49949058"/>
<organism evidence="4 5">
    <name type="scientific">Neisseria subflava</name>
    <dbReference type="NCBI Taxonomy" id="28449"/>
    <lineage>
        <taxon>Bacteria</taxon>
        <taxon>Pseudomonadati</taxon>
        <taxon>Pseudomonadota</taxon>
        <taxon>Betaproteobacteria</taxon>
        <taxon>Neisseriales</taxon>
        <taxon>Neisseriaceae</taxon>
        <taxon>Neisseria</taxon>
    </lineage>
</organism>
<evidence type="ECO:0000256" key="1">
    <source>
        <dbReference type="SAM" id="SignalP"/>
    </source>
</evidence>
<dbReference type="EMBL" id="CP073116">
    <property type="protein sequence ID" value="UTG72097.1"/>
    <property type="molecule type" value="Genomic_DNA"/>
</dbReference>
<evidence type="ECO:0000313" key="2">
    <source>
        <dbReference type="EMBL" id="UTG69186.1"/>
    </source>
</evidence>
<dbReference type="Proteomes" id="UP001057296">
    <property type="component" value="Chromosome"/>
</dbReference>
<accession>A0A4D7WCL1</accession>
<evidence type="ECO:0000313" key="3">
    <source>
        <dbReference type="EMBL" id="UTG72097.1"/>
    </source>
</evidence>
<reference evidence="4" key="1">
    <citation type="submission" date="2021-04" db="EMBL/GenBank/DDBJ databases">
        <title>Characterizing Neisseria spp. as novel respiratory pathobionts in bronchiectasis.</title>
        <authorList>
            <person name="Li L."/>
            <person name="Mac Aogain M."/>
            <person name="Xu T."/>
            <person name="Jaggi T.K."/>
            <person name="Chan L.Y."/>
            <person name="Keir H.R."/>
            <person name="Dicker A.J."/>
            <person name="Qu J."/>
            <person name="Liu Y."/>
            <person name="Chen H.S."/>
            <person name="Koh M.S."/>
            <person name="Ong T.H."/>
            <person name="Lim A.Y.H."/>
            <person name="Abisheganaden J."/>
            <person name="Low T.B."/>
            <person name="Oliver B.G."/>
            <person name="Tan N.S."/>
            <person name="Fang M."/>
            <person name="Chalmers J.D."/>
            <person name="Chotirmall S.H."/>
        </authorList>
    </citation>
    <scope>NUCLEOTIDE SEQUENCE</scope>
    <source>
        <strain evidence="4">CG0073</strain>
        <strain evidence="3">TT0073</strain>
        <strain evidence="2">TT0077</strain>
    </source>
</reference>
<evidence type="ECO:0000313" key="5">
    <source>
        <dbReference type="Proteomes" id="UP001057336"/>
    </source>
</evidence>
<dbReference type="EMBL" id="CP073115">
    <property type="protein sequence ID" value="UTG69186.1"/>
    <property type="molecule type" value="Genomic_DNA"/>
</dbReference>
<name>A0A4D7WCL1_NEISU</name>
<dbReference type="RefSeq" id="WP_036473192.1">
    <property type="nucleotide sequence ID" value="NZ_CAJPLX010000003.1"/>
</dbReference>
<dbReference type="EMBL" id="CP073118">
    <property type="protein sequence ID" value="UTG75103.1"/>
    <property type="molecule type" value="Genomic_DNA"/>
</dbReference>
<dbReference type="AlphaFoldDB" id="A0A4D7WCL1"/>
<protein>
    <recommendedName>
        <fullName evidence="6">C-type lysozyme inhibitor domain-containing protein</fullName>
    </recommendedName>
</protein>
<dbReference type="Proteomes" id="UP001057336">
    <property type="component" value="Chromosome"/>
</dbReference>
<dbReference type="Proteomes" id="UP001057305">
    <property type="component" value="Chromosome"/>
</dbReference>